<dbReference type="OrthoDB" id="1679205at2"/>
<name>A0A1G8HPA1_9FIRM</name>
<dbReference type="AlphaFoldDB" id="A0A1G8HPA1"/>
<evidence type="ECO:0000313" key="7">
    <source>
        <dbReference type="Proteomes" id="UP000198656"/>
    </source>
</evidence>
<evidence type="ECO:0000256" key="2">
    <source>
        <dbReference type="ARBA" id="ARBA00022692"/>
    </source>
</evidence>
<sequence length="219" mass="22970">MGVAMLMAVALSLDGFGVGLAYGLRRIRIPVNSLIAIAMCTVLAMGISMLFGSWVSLWLEVIPAQLLGAVILLALGVFQLGKAIRNGSEEVFPEAVPAMAYAQPKAVLEPVFRFQLQLFGLVIQVLKTPDIADVDGSGVISLKESLLLGSALAIDAFASGIGAAMAGMTLSVIGVVALTQIMMLRLGQQMAGKIPVYWTSKAEYLPGVVLILIGLGKLI</sequence>
<evidence type="ECO:0000256" key="1">
    <source>
        <dbReference type="ARBA" id="ARBA00022475"/>
    </source>
</evidence>
<organism evidence="6 7">
    <name type="scientific">Desulfosporosinus hippei DSM 8344</name>
    <dbReference type="NCBI Taxonomy" id="1121419"/>
    <lineage>
        <taxon>Bacteria</taxon>
        <taxon>Bacillati</taxon>
        <taxon>Bacillota</taxon>
        <taxon>Clostridia</taxon>
        <taxon>Eubacteriales</taxon>
        <taxon>Desulfitobacteriaceae</taxon>
        <taxon>Desulfosporosinus</taxon>
    </lineage>
</organism>
<dbReference type="InterPro" id="IPR014205">
    <property type="entry name" value="Spore_YtaF"/>
</dbReference>
<dbReference type="InterPro" id="IPR003810">
    <property type="entry name" value="Mntp/YtaF"/>
</dbReference>
<evidence type="ECO:0000256" key="4">
    <source>
        <dbReference type="ARBA" id="ARBA00023136"/>
    </source>
</evidence>
<dbReference type="RefSeq" id="WP_092335099.1">
    <property type="nucleotide sequence ID" value="NZ_FNCP01000026.1"/>
</dbReference>
<evidence type="ECO:0000313" key="6">
    <source>
        <dbReference type="EMBL" id="SDI08483.1"/>
    </source>
</evidence>
<keyword evidence="7" id="KW-1185">Reference proteome</keyword>
<reference evidence="7" key="1">
    <citation type="submission" date="2016-10" db="EMBL/GenBank/DDBJ databases">
        <authorList>
            <person name="Varghese N."/>
            <person name="Submissions S."/>
        </authorList>
    </citation>
    <scope>NUCLEOTIDE SEQUENCE [LARGE SCALE GENOMIC DNA]</scope>
    <source>
        <strain evidence="7">DSM 8344</strain>
    </source>
</reference>
<dbReference type="PANTHER" id="PTHR35529">
    <property type="entry name" value="MANGANESE EFFLUX PUMP MNTP-RELATED"/>
    <property type="match status" value="1"/>
</dbReference>
<dbReference type="NCBIfam" id="TIGR02840">
    <property type="entry name" value="spore_YtaF"/>
    <property type="match status" value="1"/>
</dbReference>
<dbReference type="Proteomes" id="UP000198656">
    <property type="component" value="Unassembled WGS sequence"/>
</dbReference>
<feature type="transmembrane region" description="Helical" evidence="5">
    <location>
        <begin position="6"/>
        <end position="24"/>
    </location>
</feature>
<dbReference type="Pfam" id="PF02659">
    <property type="entry name" value="Mntp"/>
    <property type="match status" value="2"/>
</dbReference>
<keyword evidence="3 5" id="KW-1133">Transmembrane helix</keyword>
<keyword evidence="2 5" id="KW-0812">Transmembrane</keyword>
<feature type="transmembrane region" description="Helical" evidence="5">
    <location>
        <begin position="152"/>
        <end position="182"/>
    </location>
</feature>
<evidence type="ECO:0000256" key="5">
    <source>
        <dbReference type="SAM" id="Phobius"/>
    </source>
</evidence>
<gene>
    <name evidence="6" type="ORF">SAMN05443529_12620</name>
</gene>
<keyword evidence="4 5" id="KW-0472">Membrane</keyword>
<protein>
    <submittedName>
        <fullName evidence="6">Putative sporulation protein YtaF</fullName>
    </submittedName>
</protein>
<dbReference type="EMBL" id="FNCP01000026">
    <property type="protein sequence ID" value="SDI08483.1"/>
    <property type="molecule type" value="Genomic_DNA"/>
</dbReference>
<proteinExistence type="predicted"/>
<feature type="transmembrane region" description="Helical" evidence="5">
    <location>
        <begin position="202"/>
        <end position="218"/>
    </location>
</feature>
<evidence type="ECO:0000256" key="3">
    <source>
        <dbReference type="ARBA" id="ARBA00022989"/>
    </source>
</evidence>
<keyword evidence="1" id="KW-1003">Cell membrane</keyword>
<dbReference type="STRING" id="1121419.SAMN05443529_12620"/>
<dbReference type="PANTHER" id="PTHR35529:SF2">
    <property type="entry name" value="SPORULATION PROTEIN YTAF-RELATED"/>
    <property type="match status" value="1"/>
</dbReference>
<feature type="transmembrane region" description="Helical" evidence="5">
    <location>
        <begin position="57"/>
        <end position="78"/>
    </location>
</feature>
<accession>A0A1G8HPA1</accession>
<feature type="transmembrane region" description="Helical" evidence="5">
    <location>
        <begin position="31"/>
        <end position="51"/>
    </location>
</feature>